<dbReference type="Proteomes" id="UP000095256">
    <property type="component" value="Unassembled WGS sequence"/>
</dbReference>
<dbReference type="AlphaFoldDB" id="A0A1E5KYV3"/>
<dbReference type="RefSeq" id="WP_069697939.1">
    <property type="nucleotide sequence ID" value="NZ_JAGGMA010000002.1"/>
</dbReference>
<dbReference type="PROSITE" id="PS51257">
    <property type="entry name" value="PROKAR_LIPOPROTEIN"/>
    <property type="match status" value="1"/>
</dbReference>
<dbReference type="EMBL" id="MIEK01000012">
    <property type="protein sequence ID" value="OEH82984.1"/>
    <property type="molecule type" value="Genomic_DNA"/>
</dbReference>
<proteinExistence type="predicted"/>
<evidence type="ECO:0000313" key="2">
    <source>
        <dbReference type="EMBL" id="OEH82984.1"/>
    </source>
</evidence>
<gene>
    <name evidence="2" type="ORF">BCR26_01550</name>
</gene>
<dbReference type="OrthoDB" id="2181385at2"/>
<evidence type="ECO:0000256" key="1">
    <source>
        <dbReference type="SAM" id="MobiDB-lite"/>
    </source>
</evidence>
<reference evidence="2 3" key="1">
    <citation type="submission" date="2016-09" db="EMBL/GenBank/DDBJ databases">
        <authorList>
            <person name="Capua I."/>
            <person name="De Benedictis P."/>
            <person name="Joannis T."/>
            <person name="Lombin L.H."/>
            <person name="Cattoli G."/>
        </authorList>
    </citation>
    <scope>NUCLEOTIDE SEQUENCE [LARGE SCALE GENOMIC DNA]</scope>
    <source>
        <strain evidence="2 3">LMG 25899</strain>
    </source>
</reference>
<organism evidence="2 3">
    <name type="scientific">Enterococcus rivorum</name>
    <dbReference type="NCBI Taxonomy" id="762845"/>
    <lineage>
        <taxon>Bacteria</taxon>
        <taxon>Bacillati</taxon>
        <taxon>Bacillota</taxon>
        <taxon>Bacilli</taxon>
        <taxon>Lactobacillales</taxon>
        <taxon>Enterococcaceae</taxon>
        <taxon>Enterococcus</taxon>
    </lineage>
</organism>
<dbReference type="STRING" id="762845.BCR26_01550"/>
<name>A0A1E5KYV3_9ENTE</name>
<protein>
    <submittedName>
        <fullName evidence="2">Uncharacterized protein</fullName>
    </submittedName>
</protein>
<feature type="region of interest" description="Disordered" evidence="1">
    <location>
        <begin position="219"/>
        <end position="240"/>
    </location>
</feature>
<comment type="caution">
    <text evidence="2">The sequence shown here is derived from an EMBL/GenBank/DDBJ whole genome shotgun (WGS) entry which is preliminary data.</text>
</comment>
<evidence type="ECO:0000313" key="3">
    <source>
        <dbReference type="Proteomes" id="UP000095256"/>
    </source>
</evidence>
<sequence length="240" mass="27741">MKKNVLIILLFLLVGCKNDPPPKVEKDIEAVTSKIDKSLVNEIAGTWFENRREYTISYDESYLTFDEKKLVIETTDNNTITTHLFEDQKSTYHFSLEKDKLTVAPSYRIEFDPKNPASGGDFAPIHLERKAAIEIEEIYGSWKSTEADYPVEIMIKPTFHNKTILLLEKSNQNQENYTETEVTLLEKTDTLLSFLTKDKSLEYKISFLEDGNMLMVPFSRSQKDDSTPNVFRPYSLTKDN</sequence>
<keyword evidence="3" id="KW-1185">Reference proteome</keyword>
<accession>A0A1E5KYV3</accession>